<dbReference type="Pfam" id="PF17784">
    <property type="entry name" value="Sulfotransfer_4"/>
    <property type="match status" value="1"/>
</dbReference>
<gene>
    <name evidence="1" type="ORF">JQV55_17145</name>
</gene>
<name>A0AAE2W1I8_9RHOB</name>
<dbReference type="RefSeq" id="WP_203243131.1">
    <property type="nucleotide sequence ID" value="NZ_JAFBRH010000005.1"/>
</dbReference>
<proteinExistence type="predicted"/>
<dbReference type="AlphaFoldDB" id="A0AAE2W1I8"/>
<comment type="caution">
    <text evidence="1">The sequence shown here is derived from an EMBL/GenBank/DDBJ whole genome shotgun (WGS) entry which is preliminary data.</text>
</comment>
<dbReference type="Proteomes" id="UP000732193">
    <property type="component" value="Unassembled WGS sequence"/>
</dbReference>
<dbReference type="EMBL" id="JAFBRM010000005">
    <property type="protein sequence ID" value="MBM1715297.1"/>
    <property type="molecule type" value="Genomic_DNA"/>
</dbReference>
<accession>A0AAE2W1I8</accession>
<evidence type="ECO:0000313" key="2">
    <source>
        <dbReference type="Proteomes" id="UP000732193"/>
    </source>
</evidence>
<sequence>MPRRIILHAGFHKTGTSSLQATLRENRVALKKQVALRLRWHLKDVVAAARGYSTDKDPLTLIKVQTRFGEMVNAIPGMPRRTLIISAEELSGHMPGRGALADYSAAPVLLYAYWEILRNAYPEAEILIYLTTRAPEAWLASAYWEHVKSSGMTLNYDVFEHTYAYGANLDAMVAEIATRVPAEVVAQPLEACVDLPLGPADPLLDRCDIPLSLRPSLVAVPPANRRHPQDVLNAMLDANRTHTDIGARNAAKKAILKEAGLDQ</sequence>
<dbReference type="SUPFAM" id="SSF52540">
    <property type="entry name" value="P-loop containing nucleoside triphosphate hydrolases"/>
    <property type="match status" value="1"/>
</dbReference>
<keyword evidence="2" id="KW-1185">Reference proteome</keyword>
<dbReference type="InterPro" id="IPR040632">
    <property type="entry name" value="Sulfotransfer_4"/>
</dbReference>
<evidence type="ECO:0008006" key="3">
    <source>
        <dbReference type="Google" id="ProtNLM"/>
    </source>
</evidence>
<dbReference type="InterPro" id="IPR027417">
    <property type="entry name" value="P-loop_NTPase"/>
</dbReference>
<evidence type="ECO:0000313" key="1">
    <source>
        <dbReference type="EMBL" id="MBM1715297.1"/>
    </source>
</evidence>
<protein>
    <recommendedName>
        <fullName evidence="3">Sulfotransferase family protein</fullName>
    </recommendedName>
</protein>
<dbReference type="Gene3D" id="3.40.50.300">
    <property type="entry name" value="P-loop containing nucleotide triphosphate hydrolases"/>
    <property type="match status" value="1"/>
</dbReference>
<organism evidence="1 2">
    <name type="scientific">Sulfitobacter geojensis</name>
    <dbReference type="NCBI Taxonomy" id="1342299"/>
    <lineage>
        <taxon>Bacteria</taxon>
        <taxon>Pseudomonadati</taxon>
        <taxon>Pseudomonadota</taxon>
        <taxon>Alphaproteobacteria</taxon>
        <taxon>Rhodobacterales</taxon>
        <taxon>Roseobacteraceae</taxon>
        <taxon>Sulfitobacter</taxon>
    </lineage>
</organism>
<reference evidence="1 2" key="1">
    <citation type="submission" date="2021-01" db="EMBL/GenBank/DDBJ databases">
        <title>Diatom-associated Roseobacters Show Island Model of Population Structure.</title>
        <authorList>
            <person name="Qu L."/>
            <person name="Feng X."/>
            <person name="Chen Y."/>
            <person name="Li L."/>
            <person name="Wang X."/>
            <person name="Hu Z."/>
            <person name="Wang H."/>
            <person name="Luo H."/>
        </authorList>
    </citation>
    <scope>NUCLEOTIDE SEQUENCE [LARGE SCALE GENOMIC DNA]</scope>
    <source>
        <strain evidence="1 2">TR60-84</strain>
    </source>
</reference>